<dbReference type="GO" id="GO:0005524">
    <property type="term" value="F:ATP binding"/>
    <property type="evidence" value="ECO:0007669"/>
    <property type="project" value="UniProtKB-UniRule"/>
</dbReference>
<evidence type="ECO:0000259" key="4">
    <source>
        <dbReference type="Pfam" id="PF02769"/>
    </source>
</evidence>
<dbReference type="Pfam" id="PF02769">
    <property type="entry name" value="AIRS_C"/>
    <property type="match status" value="1"/>
</dbReference>
<keyword evidence="2" id="KW-0479">Metal-binding</keyword>
<keyword evidence="2 5" id="KW-0808">Transferase</keyword>
<comment type="miscellaneous">
    <text evidence="2">Reaction mechanism of ThiL seems to utilize a direct, inline transfer of the gamma-phosphate of ATP to TMP rather than a phosphorylated enzyme intermediate.</text>
</comment>
<dbReference type="InterPro" id="IPR036921">
    <property type="entry name" value="PurM-like_N_sf"/>
</dbReference>
<keyword evidence="2 5" id="KW-0418">Kinase</keyword>
<evidence type="ECO:0000313" key="5">
    <source>
        <dbReference type="EMBL" id="MQX35054.1"/>
    </source>
</evidence>
<feature type="binding site" evidence="2">
    <location>
        <position position="30"/>
    </location>
    <ligand>
        <name>Mg(2+)</name>
        <dbReference type="ChEBI" id="CHEBI:18420"/>
        <label>3</label>
    </ligand>
</feature>
<dbReference type="HAMAP" id="MF_02128">
    <property type="entry name" value="TMP_kinase"/>
    <property type="match status" value="1"/>
</dbReference>
<dbReference type="OrthoDB" id="9802811at2"/>
<feature type="binding site" evidence="2">
    <location>
        <position position="216"/>
    </location>
    <ligand>
        <name>Mg(2+)</name>
        <dbReference type="ChEBI" id="CHEBI:18420"/>
        <label>3</label>
    </ligand>
</feature>
<keyword evidence="1 2" id="KW-0784">Thiamine biosynthesis</keyword>
<feature type="domain" description="PurM-like C-terminal" evidence="4">
    <location>
        <begin position="154"/>
        <end position="310"/>
    </location>
</feature>
<feature type="binding site" evidence="2">
    <location>
        <position position="46"/>
    </location>
    <ligand>
        <name>Mg(2+)</name>
        <dbReference type="ChEBI" id="CHEBI:18420"/>
        <label>4</label>
    </ligand>
</feature>
<dbReference type="PANTHER" id="PTHR30270">
    <property type="entry name" value="THIAMINE-MONOPHOSPHATE KINASE"/>
    <property type="match status" value="1"/>
</dbReference>
<dbReference type="GO" id="GO:0000287">
    <property type="term" value="F:magnesium ion binding"/>
    <property type="evidence" value="ECO:0007669"/>
    <property type="project" value="UniProtKB-UniRule"/>
</dbReference>
<feature type="binding site" evidence="2">
    <location>
        <position position="55"/>
    </location>
    <ligand>
        <name>substrate</name>
    </ligand>
</feature>
<dbReference type="SUPFAM" id="SSF55326">
    <property type="entry name" value="PurM N-terminal domain-like"/>
    <property type="match status" value="1"/>
</dbReference>
<dbReference type="GO" id="GO:0009229">
    <property type="term" value="P:thiamine diphosphate biosynthetic process"/>
    <property type="evidence" value="ECO:0007669"/>
    <property type="project" value="UniProtKB-UniRule"/>
</dbReference>
<keyword evidence="2" id="KW-0460">Magnesium</keyword>
<keyword evidence="2" id="KW-0067">ATP-binding</keyword>
<accession>A0A7X1ZAM3</accession>
<dbReference type="PANTHER" id="PTHR30270:SF0">
    <property type="entry name" value="THIAMINE-MONOPHOSPHATE KINASE"/>
    <property type="match status" value="1"/>
</dbReference>
<comment type="pathway">
    <text evidence="2">Cofactor biosynthesis; thiamine diphosphate biosynthesis; thiamine diphosphate from thiamine phosphate: step 1/1.</text>
</comment>
<dbReference type="InterPro" id="IPR036676">
    <property type="entry name" value="PurM-like_C_sf"/>
</dbReference>
<feature type="binding site" evidence="2">
    <location>
        <position position="48"/>
    </location>
    <ligand>
        <name>Mg(2+)</name>
        <dbReference type="ChEBI" id="CHEBI:18420"/>
        <label>1</label>
    </ligand>
</feature>
<comment type="caution">
    <text evidence="5">The sequence shown here is derived from an EMBL/GenBank/DDBJ whole genome shotgun (WGS) entry which is preliminary data.</text>
</comment>
<dbReference type="InterPro" id="IPR016188">
    <property type="entry name" value="PurM-like_N"/>
</dbReference>
<feature type="binding site" evidence="2">
    <location>
        <position position="150"/>
    </location>
    <ligand>
        <name>ATP</name>
        <dbReference type="ChEBI" id="CHEBI:30616"/>
    </ligand>
</feature>
<gene>
    <name evidence="2 5" type="primary">thiL</name>
    <name evidence="5" type="ORF">GHC57_00830</name>
</gene>
<comment type="function">
    <text evidence="2">Catalyzes the ATP-dependent phosphorylation of thiamine-monophosphate (TMP) to form thiamine-pyrophosphate (TPP), the active form of vitamin B1.</text>
</comment>
<dbReference type="InterPro" id="IPR010918">
    <property type="entry name" value="PurM-like_C_dom"/>
</dbReference>
<keyword evidence="2" id="KW-0547">Nucleotide-binding</keyword>
<dbReference type="Proteomes" id="UP000434582">
    <property type="component" value="Unassembled WGS sequence"/>
</dbReference>
<dbReference type="EC" id="2.7.4.16" evidence="2"/>
<dbReference type="Gene3D" id="3.30.1330.10">
    <property type="entry name" value="PurM-like, N-terminal domain"/>
    <property type="match status" value="1"/>
</dbReference>
<dbReference type="UniPathway" id="UPA00060">
    <property type="reaction ID" value="UER00142"/>
</dbReference>
<dbReference type="GO" id="GO:0009228">
    <property type="term" value="P:thiamine biosynthetic process"/>
    <property type="evidence" value="ECO:0007669"/>
    <property type="project" value="UniProtKB-KW"/>
</dbReference>
<dbReference type="InterPro" id="IPR006283">
    <property type="entry name" value="ThiL-like"/>
</dbReference>
<comment type="caution">
    <text evidence="2">Lacks conserved residue(s) required for the propagation of feature annotation.</text>
</comment>
<feature type="binding site" evidence="2">
    <location>
        <position position="219"/>
    </location>
    <ligand>
        <name>Mg(2+)</name>
        <dbReference type="ChEBI" id="CHEBI:18420"/>
        <label>5</label>
    </ligand>
</feature>
<comment type="similarity">
    <text evidence="2">Belongs to the thiamine-monophosphate kinase family.</text>
</comment>
<evidence type="ECO:0000259" key="3">
    <source>
        <dbReference type="Pfam" id="PF00586"/>
    </source>
</evidence>
<organism evidence="5 6">
    <name type="scientific">Roseospira navarrensis</name>
    <dbReference type="NCBI Taxonomy" id="140058"/>
    <lineage>
        <taxon>Bacteria</taxon>
        <taxon>Pseudomonadati</taxon>
        <taxon>Pseudomonadota</taxon>
        <taxon>Alphaproteobacteria</taxon>
        <taxon>Rhodospirillales</taxon>
        <taxon>Rhodospirillaceae</taxon>
        <taxon>Roseospira</taxon>
    </lineage>
</organism>
<name>A0A7X1ZAM3_9PROT</name>
<feature type="binding site" evidence="2">
    <location>
        <position position="124"/>
    </location>
    <ligand>
        <name>Mg(2+)</name>
        <dbReference type="ChEBI" id="CHEBI:18420"/>
        <label>1</label>
    </ligand>
</feature>
<evidence type="ECO:0000256" key="2">
    <source>
        <dbReference type="HAMAP-Rule" id="MF_02128"/>
    </source>
</evidence>
<dbReference type="Gene3D" id="3.90.650.10">
    <property type="entry name" value="PurM-like C-terminal domain"/>
    <property type="match status" value="1"/>
</dbReference>
<feature type="binding site" evidence="2">
    <location>
        <position position="218"/>
    </location>
    <ligand>
        <name>ATP</name>
        <dbReference type="ChEBI" id="CHEBI:30616"/>
    </ligand>
</feature>
<feature type="binding site" evidence="2">
    <location>
        <position position="324"/>
    </location>
    <ligand>
        <name>substrate</name>
    </ligand>
</feature>
<evidence type="ECO:0000256" key="1">
    <source>
        <dbReference type="ARBA" id="ARBA00022977"/>
    </source>
</evidence>
<feature type="binding site" evidence="2">
    <location>
        <position position="30"/>
    </location>
    <ligand>
        <name>Mg(2+)</name>
        <dbReference type="ChEBI" id="CHEBI:18420"/>
        <label>4</label>
    </ligand>
</feature>
<dbReference type="SUPFAM" id="SSF56042">
    <property type="entry name" value="PurM C-terminal domain-like"/>
    <property type="match status" value="1"/>
</dbReference>
<dbReference type="GO" id="GO:0009030">
    <property type="term" value="F:thiamine-phosphate kinase activity"/>
    <property type="evidence" value="ECO:0007669"/>
    <property type="project" value="UniProtKB-UniRule"/>
</dbReference>
<feature type="binding site" evidence="2">
    <location>
        <position position="268"/>
    </location>
    <ligand>
        <name>substrate</name>
    </ligand>
</feature>
<dbReference type="EMBL" id="WIVE01000001">
    <property type="protein sequence ID" value="MQX35054.1"/>
    <property type="molecule type" value="Genomic_DNA"/>
</dbReference>
<keyword evidence="6" id="KW-1185">Reference proteome</keyword>
<dbReference type="Pfam" id="PF00586">
    <property type="entry name" value="AIRS"/>
    <property type="match status" value="1"/>
</dbReference>
<feature type="domain" description="PurM-like N-terminal" evidence="3">
    <location>
        <begin position="29"/>
        <end position="141"/>
    </location>
</feature>
<evidence type="ECO:0000313" key="6">
    <source>
        <dbReference type="Proteomes" id="UP000434582"/>
    </source>
</evidence>
<proteinExistence type="inferred from homology"/>
<feature type="binding site" evidence="2">
    <location>
        <position position="48"/>
    </location>
    <ligand>
        <name>Mg(2+)</name>
        <dbReference type="ChEBI" id="CHEBI:18420"/>
        <label>2</label>
    </ligand>
</feature>
<feature type="binding site" evidence="2">
    <location>
        <begin position="123"/>
        <end position="124"/>
    </location>
    <ligand>
        <name>ATP</name>
        <dbReference type="ChEBI" id="CHEBI:30616"/>
    </ligand>
</feature>
<feature type="binding site" evidence="2">
    <location>
        <position position="76"/>
    </location>
    <ligand>
        <name>Mg(2+)</name>
        <dbReference type="ChEBI" id="CHEBI:18420"/>
        <label>2</label>
    </ligand>
</feature>
<dbReference type="NCBIfam" id="TIGR01379">
    <property type="entry name" value="thiL"/>
    <property type="match status" value="1"/>
</dbReference>
<sequence length="328" mass="33508">MPRRGEFDLIADLFAPLARRCPAALGLTDDAAVLPPPEGGQGTVVSADMLVGGVHFRLEDPPDLIARKAVRVNVSDMAAMGAAPVGVILTLALSSNQDDAWIEGFVRGLDADLSTFGLGLLGGDTVSTPGPVTISVTILGQTPPGAHLTRGGGRAGDDLWVSGTVGDAALGLKVLDGALRPADPDHARRLADRYHLPRPRVALGMALRGVATAALDISDGLVGDLGHLCAASGTGARIEAAAVPLSEAARASLDADPALRDSVLGGGDDYELLFAVPPERGDAVEAAAREAGVSVARIGRLEAAPGIRIVDAAGTPVTLDRPGWRHAW</sequence>
<dbReference type="CDD" id="cd02194">
    <property type="entry name" value="ThiL"/>
    <property type="match status" value="1"/>
</dbReference>
<dbReference type="AlphaFoldDB" id="A0A7X1ZAM3"/>
<dbReference type="RefSeq" id="WP_153340113.1">
    <property type="nucleotide sequence ID" value="NZ_WIVE01000001.1"/>
</dbReference>
<protein>
    <recommendedName>
        <fullName evidence="2">Thiamine-monophosphate kinase</fullName>
        <shortName evidence="2">TMP kinase</shortName>
        <shortName evidence="2">Thiamine-phosphate kinase</shortName>
        <ecNumber evidence="2">2.7.4.16</ecNumber>
    </recommendedName>
</protein>
<feature type="binding site" evidence="2">
    <location>
        <position position="76"/>
    </location>
    <ligand>
        <name>Mg(2+)</name>
        <dbReference type="ChEBI" id="CHEBI:18420"/>
        <label>4</label>
    </ligand>
</feature>
<dbReference type="PIRSF" id="PIRSF005303">
    <property type="entry name" value="Thiam_monoph_kin"/>
    <property type="match status" value="1"/>
</dbReference>
<comment type="catalytic activity">
    <reaction evidence="2">
        <text>thiamine phosphate + ATP = thiamine diphosphate + ADP</text>
        <dbReference type="Rhea" id="RHEA:15913"/>
        <dbReference type="ChEBI" id="CHEBI:30616"/>
        <dbReference type="ChEBI" id="CHEBI:37575"/>
        <dbReference type="ChEBI" id="CHEBI:58937"/>
        <dbReference type="ChEBI" id="CHEBI:456216"/>
        <dbReference type="EC" id="2.7.4.16"/>
    </reaction>
</comment>
<feature type="binding site" evidence="2">
    <location>
        <position position="76"/>
    </location>
    <ligand>
        <name>Mg(2+)</name>
        <dbReference type="ChEBI" id="CHEBI:18420"/>
        <label>3</label>
    </ligand>
</feature>
<reference evidence="5 6" key="1">
    <citation type="submission" date="2019-10" db="EMBL/GenBank/DDBJ databases">
        <title>Draft whole-genome sequence of the purple nonsulfur photosynthetic bacterium Roseospira navarrensis DSM 15114.</title>
        <authorList>
            <person name="Kyndt J.A."/>
            <person name="Meyer T.E."/>
        </authorList>
    </citation>
    <scope>NUCLEOTIDE SEQUENCE [LARGE SCALE GENOMIC DNA]</scope>
    <source>
        <strain evidence="5 6">DSM 15114</strain>
    </source>
</reference>